<accession>A0A813KP77</accession>
<feature type="region of interest" description="Disordered" evidence="2">
    <location>
        <begin position="80"/>
        <end position="227"/>
    </location>
</feature>
<evidence type="ECO:0000256" key="3">
    <source>
        <dbReference type="SAM" id="Phobius"/>
    </source>
</evidence>
<dbReference type="CDD" id="cd00051">
    <property type="entry name" value="EFh"/>
    <property type="match status" value="1"/>
</dbReference>
<evidence type="ECO:0000313" key="6">
    <source>
        <dbReference type="Proteomes" id="UP000626109"/>
    </source>
</evidence>
<dbReference type="Gene3D" id="1.10.238.10">
    <property type="entry name" value="EF-hand"/>
    <property type="match status" value="1"/>
</dbReference>
<proteinExistence type="predicted"/>
<sequence>MPAARTGLCELSAWSTGGPAGNLAFSSFVPQAPQSARTTAPRGRSARARREKESADGLLGSSIMALLRERALRKGSGGCEELALEGFGGSPAGKEKGPVAQRPPETPGLVHQGPERGSAFDRSGARGDANSESGSSDTGGHFPQQADKWGLLPSKSAAKPGFEASPAANNQDPDEKQSARRTSQARSSAEKGSQPASRDLWKKLGKNRAPQRAAPIPAQWSTDELGISSSDHLQVDELLDGFDGFPSRAPLLPEGKDLDSCELSVHTELDAAGLSSMSTGTLMPPSLQEGLDLDSMPPGQGSLFSASKQESLRPTSRLKAQLKKKVQDEASLLSKDRFDVKFNIPDAETGTRLQFARSATLSSASPPVVKDHRGQSPPAASIAVALVGTRRSLVAAHAPLSGPSTSLSISPGKAKPTAAKIQKEEERPRPLTMKEPRPHSAGQAVPSKMLRFSSQRRGARFAAQNLIDGDSGTMWETDGKGEHWLILDLGVHKELCCVQFRCSGTQCDPQSVTLLRGSPGVDDLIRRDEEEVAKTPQTSKRQNGVSGVSTAVLLDNSWIVTRRKTLNSGPQGRDQPVHKLVFPYARGRLWRLVFHTSWSSNGNIKLLPFIKLHGRQPEEKSDSMLARHPSLTTMFTEAVNLGLEEREMRSLARKHGIPINYAEYVRDEFHKYDSGNKGTLDFLDFSRVVRVMTIKKSQTSRAQVNAVLPESRIRFLWHDVDTDGSGEVELEEFLVWFYTNFHPGSREIKGSVHSAQFADSATEHFYAAMGRNRLRNALTNPDPLQPAEREEGHADVVPSERIRPLETGDKSEQNAGTAKSFLSARLWDNVKDKVKMVHCLPCALRRTFGLPRSVLGQRMQVGFQPVNKSIGEQLRVSCACVEGYTRGMLEALGFPEGKRVASMLKYAVLGDTPAPAVPSQLSAGQRTWAPPLLLMLLLLLVLFSSVVVVVAVVVRSAISCLMPESYISVQWCHQ</sequence>
<gene>
    <name evidence="5" type="ORF">PGLA2088_LOCUS33284</name>
</gene>
<feature type="domain" description="EF-hand" evidence="4">
    <location>
        <begin position="660"/>
        <end position="695"/>
    </location>
</feature>
<evidence type="ECO:0000256" key="1">
    <source>
        <dbReference type="ARBA" id="ARBA00022837"/>
    </source>
</evidence>
<dbReference type="EMBL" id="CAJNNW010030826">
    <property type="protein sequence ID" value="CAE8704622.1"/>
    <property type="molecule type" value="Genomic_DNA"/>
</dbReference>
<dbReference type="Pfam" id="PF13499">
    <property type="entry name" value="EF-hand_7"/>
    <property type="match status" value="1"/>
</dbReference>
<dbReference type="AlphaFoldDB" id="A0A813KP77"/>
<feature type="compositionally biased region" description="Polar residues" evidence="2">
    <location>
        <begin position="302"/>
        <end position="314"/>
    </location>
</feature>
<dbReference type="PROSITE" id="PS00018">
    <property type="entry name" value="EF_HAND_1"/>
    <property type="match status" value="1"/>
</dbReference>
<dbReference type="InterPro" id="IPR011992">
    <property type="entry name" value="EF-hand-dom_pair"/>
</dbReference>
<keyword evidence="3" id="KW-0472">Membrane</keyword>
<feature type="compositionally biased region" description="Basic and acidic residues" evidence="2">
    <location>
        <begin position="421"/>
        <end position="438"/>
    </location>
</feature>
<reference evidence="5" key="1">
    <citation type="submission" date="2021-02" db="EMBL/GenBank/DDBJ databases">
        <authorList>
            <person name="Dougan E. K."/>
            <person name="Rhodes N."/>
            <person name="Thang M."/>
            <person name="Chan C."/>
        </authorList>
    </citation>
    <scope>NUCLEOTIDE SEQUENCE</scope>
</reference>
<organism evidence="5 6">
    <name type="scientific">Polarella glacialis</name>
    <name type="common">Dinoflagellate</name>
    <dbReference type="NCBI Taxonomy" id="89957"/>
    <lineage>
        <taxon>Eukaryota</taxon>
        <taxon>Sar</taxon>
        <taxon>Alveolata</taxon>
        <taxon>Dinophyceae</taxon>
        <taxon>Suessiales</taxon>
        <taxon>Suessiaceae</taxon>
        <taxon>Polarella</taxon>
    </lineage>
</organism>
<feature type="compositionally biased region" description="Low complexity" evidence="2">
    <location>
        <begin position="208"/>
        <end position="219"/>
    </location>
</feature>
<name>A0A813KP77_POLGL</name>
<dbReference type="SUPFAM" id="SSF49785">
    <property type="entry name" value="Galactose-binding domain-like"/>
    <property type="match status" value="1"/>
</dbReference>
<feature type="compositionally biased region" description="Basic and acidic residues" evidence="2">
    <location>
        <begin position="787"/>
        <end position="798"/>
    </location>
</feature>
<evidence type="ECO:0000313" key="5">
    <source>
        <dbReference type="EMBL" id="CAE8704622.1"/>
    </source>
</evidence>
<dbReference type="InterPro" id="IPR008979">
    <property type="entry name" value="Galactose-bd-like_sf"/>
</dbReference>
<keyword evidence="3" id="KW-0812">Transmembrane</keyword>
<dbReference type="SMART" id="SM00054">
    <property type="entry name" value="EFh"/>
    <property type="match status" value="2"/>
</dbReference>
<dbReference type="Proteomes" id="UP000626109">
    <property type="component" value="Unassembled WGS sequence"/>
</dbReference>
<dbReference type="PROSITE" id="PS50222">
    <property type="entry name" value="EF_HAND_2"/>
    <property type="match status" value="2"/>
</dbReference>
<evidence type="ECO:0000256" key="2">
    <source>
        <dbReference type="SAM" id="MobiDB-lite"/>
    </source>
</evidence>
<evidence type="ECO:0000259" key="4">
    <source>
        <dbReference type="PROSITE" id="PS50222"/>
    </source>
</evidence>
<keyword evidence="3" id="KW-1133">Transmembrane helix</keyword>
<keyword evidence="1" id="KW-0106">Calcium</keyword>
<comment type="caution">
    <text evidence="5">The sequence shown here is derived from an EMBL/GenBank/DDBJ whole genome shotgun (WGS) entry which is preliminary data.</text>
</comment>
<feature type="domain" description="EF-hand" evidence="4">
    <location>
        <begin position="708"/>
        <end position="743"/>
    </location>
</feature>
<feature type="region of interest" description="Disordered" evidence="2">
    <location>
        <begin position="28"/>
        <end position="60"/>
    </location>
</feature>
<dbReference type="InterPro" id="IPR002048">
    <property type="entry name" value="EF_hand_dom"/>
</dbReference>
<dbReference type="GO" id="GO:0005509">
    <property type="term" value="F:calcium ion binding"/>
    <property type="evidence" value="ECO:0007669"/>
    <property type="project" value="InterPro"/>
</dbReference>
<dbReference type="SUPFAM" id="SSF47473">
    <property type="entry name" value="EF-hand"/>
    <property type="match status" value="1"/>
</dbReference>
<feature type="region of interest" description="Disordered" evidence="2">
    <location>
        <begin position="274"/>
        <end position="320"/>
    </location>
</feature>
<dbReference type="Gene3D" id="2.60.120.260">
    <property type="entry name" value="Galactose-binding domain-like"/>
    <property type="match status" value="1"/>
</dbReference>
<protein>
    <recommendedName>
        <fullName evidence="4">EF-hand domain-containing protein</fullName>
    </recommendedName>
</protein>
<feature type="region of interest" description="Disordered" evidence="2">
    <location>
        <begin position="399"/>
        <end position="444"/>
    </location>
</feature>
<feature type="region of interest" description="Disordered" evidence="2">
    <location>
        <begin position="776"/>
        <end position="798"/>
    </location>
</feature>
<feature type="transmembrane region" description="Helical" evidence="3">
    <location>
        <begin position="928"/>
        <end position="954"/>
    </location>
</feature>
<dbReference type="InterPro" id="IPR018247">
    <property type="entry name" value="EF_Hand_1_Ca_BS"/>
</dbReference>